<dbReference type="AlphaFoldDB" id="A0A1T4YWK2"/>
<keyword evidence="3" id="KW-1185">Reference proteome</keyword>
<sequence>MSVRSVRQAMSAMGLGGAGNLSVMRDVLGFWRGTPPPDPSTGSPVQVTLGEAFTALERKHVHLNLIEVGFDAASVTLAEADERVDYAVHRIRRIYADASLGLGRVQYFWIDVPAADGYEDLGSESEADDLSDDWGVPNDGVDMFLVANISDDFVGISPVPGDCSKGGKSDGLVGGEVGRAAEAFSRTAAHELGHFLDLSHNHGDDCPTATSARENLMAQTRCAVSVRSSVLLTSGQGSTVRGRCQTRAGQ</sequence>
<accession>A0A1T4YWK2</accession>
<dbReference type="GO" id="GO:0006508">
    <property type="term" value="P:proteolysis"/>
    <property type="evidence" value="ECO:0007669"/>
    <property type="project" value="InterPro"/>
</dbReference>
<organism evidence="2 3">
    <name type="scientific">Aeromicrobium choanae</name>
    <dbReference type="NCBI Taxonomy" id="1736691"/>
    <lineage>
        <taxon>Bacteria</taxon>
        <taxon>Bacillati</taxon>
        <taxon>Actinomycetota</taxon>
        <taxon>Actinomycetes</taxon>
        <taxon>Propionibacteriales</taxon>
        <taxon>Nocardioidaceae</taxon>
        <taxon>Aeromicrobium</taxon>
    </lineage>
</organism>
<reference evidence="3" key="1">
    <citation type="submission" date="2017-02" db="EMBL/GenBank/DDBJ databases">
        <authorList>
            <person name="Varghese N."/>
            <person name="Submissions S."/>
        </authorList>
    </citation>
    <scope>NUCLEOTIDE SEQUENCE [LARGE SCALE GENOMIC DNA]</scope>
    <source>
        <strain evidence="3">9H-4</strain>
    </source>
</reference>
<protein>
    <recommendedName>
        <fullName evidence="1">Peptidase M12B domain-containing protein</fullName>
    </recommendedName>
</protein>
<dbReference type="Gene3D" id="3.40.390.10">
    <property type="entry name" value="Collagenase (Catalytic Domain)"/>
    <property type="match status" value="1"/>
</dbReference>
<gene>
    <name evidence="2" type="ORF">SAMN06295964_1122</name>
</gene>
<proteinExistence type="predicted"/>
<dbReference type="GO" id="GO:0004222">
    <property type="term" value="F:metalloendopeptidase activity"/>
    <property type="evidence" value="ECO:0007669"/>
    <property type="project" value="InterPro"/>
</dbReference>
<dbReference type="PROSITE" id="PS50215">
    <property type="entry name" value="ADAM_MEPRO"/>
    <property type="match status" value="1"/>
</dbReference>
<dbReference type="EMBL" id="LT796768">
    <property type="protein sequence ID" value="SKB05938.1"/>
    <property type="molecule type" value="Genomic_DNA"/>
</dbReference>
<evidence type="ECO:0000259" key="1">
    <source>
        <dbReference type="PROSITE" id="PS50215"/>
    </source>
</evidence>
<dbReference type="Proteomes" id="UP000191040">
    <property type="component" value="Chromosome I"/>
</dbReference>
<name>A0A1T4YWK2_9ACTN</name>
<dbReference type="SUPFAM" id="SSF55486">
    <property type="entry name" value="Metalloproteases ('zincins'), catalytic domain"/>
    <property type="match status" value="1"/>
</dbReference>
<dbReference type="RefSeq" id="WP_078699236.1">
    <property type="nucleotide sequence ID" value="NZ_LT796768.1"/>
</dbReference>
<evidence type="ECO:0000313" key="2">
    <source>
        <dbReference type="EMBL" id="SKB05938.1"/>
    </source>
</evidence>
<dbReference type="InterPro" id="IPR001590">
    <property type="entry name" value="Peptidase_M12B"/>
</dbReference>
<dbReference type="InterPro" id="IPR024079">
    <property type="entry name" value="MetalloPept_cat_dom_sf"/>
</dbReference>
<dbReference type="OrthoDB" id="6278496at2"/>
<evidence type="ECO:0000313" key="3">
    <source>
        <dbReference type="Proteomes" id="UP000191040"/>
    </source>
</evidence>
<dbReference type="STRING" id="1736691.SAMN06295964_1122"/>
<feature type="domain" description="Peptidase M12B" evidence="1">
    <location>
        <begin position="137"/>
        <end position="250"/>
    </location>
</feature>